<sequence>MSAKVPSRTTVGVVLAFVGALFIGYVGVSYLLAPQSMAPDFGLPSWPHGEGAGFLAVKGVRDLASGLVILAVLMTGDRRVLGWVMLAAALTPIGDMFIVLLSDGDPATAFGVHGATAAAVVLAGGLLLSGSRTGSAQPVA</sequence>
<comment type="caution">
    <text evidence="2">The sequence shown here is derived from an EMBL/GenBank/DDBJ whole genome shotgun (WGS) entry which is preliminary data.</text>
</comment>
<dbReference type="RefSeq" id="WP_189654028.1">
    <property type="nucleotide sequence ID" value="NZ_BMRC01000054.1"/>
</dbReference>
<evidence type="ECO:0000256" key="1">
    <source>
        <dbReference type="SAM" id="Phobius"/>
    </source>
</evidence>
<accession>A0ABV5J1H1</accession>
<dbReference type="Proteomes" id="UP001589647">
    <property type="component" value="Unassembled WGS sequence"/>
</dbReference>
<proteinExistence type="predicted"/>
<feature type="transmembrane region" description="Helical" evidence="1">
    <location>
        <begin position="12"/>
        <end position="32"/>
    </location>
</feature>
<feature type="transmembrane region" description="Helical" evidence="1">
    <location>
        <begin position="52"/>
        <end position="73"/>
    </location>
</feature>
<name>A0ABV5J1H1_9ACTN</name>
<keyword evidence="1" id="KW-0472">Membrane</keyword>
<evidence type="ECO:0000313" key="2">
    <source>
        <dbReference type="EMBL" id="MFB9210055.1"/>
    </source>
</evidence>
<feature type="transmembrane region" description="Helical" evidence="1">
    <location>
        <begin position="80"/>
        <end position="101"/>
    </location>
</feature>
<protein>
    <submittedName>
        <fullName evidence="2">DUF4267 domain-containing protein</fullName>
    </submittedName>
</protein>
<keyword evidence="1" id="KW-1133">Transmembrane helix</keyword>
<organism evidence="2 3">
    <name type="scientific">Nonomuraea spiralis</name>
    <dbReference type="NCBI Taxonomy" id="46182"/>
    <lineage>
        <taxon>Bacteria</taxon>
        <taxon>Bacillati</taxon>
        <taxon>Actinomycetota</taxon>
        <taxon>Actinomycetes</taxon>
        <taxon>Streptosporangiales</taxon>
        <taxon>Streptosporangiaceae</taxon>
        <taxon>Nonomuraea</taxon>
    </lineage>
</organism>
<keyword evidence="1" id="KW-0812">Transmembrane</keyword>
<dbReference type="EMBL" id="JBHMEI010000110">
    <property type="protein sequence ID" value="MFB9210055.1"/>
    <property type="molecule type" value="Genomic_DNA"/>
</dbReference>
<feature type="transmembrane region" description="Helical" evidence="1">
    <location>
        <begin position="107"/>
        <end position="128"/>
    </location>
</feature>
<reference evidence="2 3" key="1">
    <citation type="submission" date="2024-09" db="EMBL/GenBank/DDBJ databases">
        <authorList>
            <person name="Sun Q."/>
            <person name="Mori K."/>
        </authorList>
    </citation>
    <scope>NUCLEOTIDE SEQUENCE [LARGE SCALE GENOMIC DNA]</scope>
    <source>
        <strain evidence="2 3">CCM 3426</strain>
    </source>
</reference>
<dbReference type="InterPro" id="IPR025363">
    <property type="entry name" value="DUF4267"/>
</dbReference>
<dbReference type="Pfam" id="PF14087">
    <property type="entry name" value="DUF4267"/>
    <property type="match status" value="1"/>
</dbReference>
<gene>
    <name evidence="2" type="ORF">ACFFV7_53345</name>
</gene>
<evidence type="ECO:0000313" key="3">
    <source>
        <dbReference type="Proteomes" id="UP001589647"/>
    </source>
</evidence>
<keyword evidence="3" id="KW-1185">Reference proteome</keyword>